<dbReference type="GO" id="GO:0015188">
    <property type="term" value="F:L-isoleucine transmembrane transporter activity"/>
    <property type="evidence" value="ECO:0007669"/>
    <property type="project" value="TreeGrafter"/>
</dbReference>
<dbReference type="InterPro" id="IPR032823">
    <property type="entry name" value="BCA_ABC_TP_C"/>
</dbReference>
<organism evidence="6 7">
    <name type="scientific">Bradyrhizobium elkanii</name>
    <dbReference type="NCBI Taxonomy" id="29448"/>
    <lineage>
        <taxon>Bacteria</taxon>
        <taxon>Pseudomonadati</taxon>
        <taxon>Pseudomonadota</taxon>
        <taxon>Alphaproteobacteria</taxon>
        <taxon>Hyphomicrobiales</taxon>
        <taxon>Nitrobacteraceae</taxon>
        <taxon>Bradyrhizobium</taxon>
    </lineage>
</organism>
<proteinExistence type="predicted"/>
<evidence type="ECO:0000259" key="5">
    <source>
        <dbReference type="PROSITE" id="PS50893"/>
    </source>
</evidence>
<dbReference type="GO" id="GO:0005304">
    <property type="term" value="F:L-valine transmembrane transporter activity"/>
    <property type="evidence" value="ECO:0007669"/>
    <property type="project" value="TreeGrafter"/>
</dbReference>
<dbReference type="Pfam" id="PF00005">
    <property type="entry name" value="ABC_tran"/>
    <property type="match status" value="1"/>
</dbReference>
<dbReference type="Pfam" id="PF12399">
    <property type="entry name" value="BCA_ABC_TP_C"/>
    <property type="match status" value="1"/>
</dbReference>
<keyword evidence="2" id="KW-0547">Nucleotide-binding</keyword>
<accession>A0A4U6RYP7</accession>
<protein>
    <submittedName>
        <fullName evidence="6">ABC transporter ATP-binding protein</fullName>
    </submittedName>
</protein>
<dbReference type="InterPro" id="IPR003439">
    <property type="entry name" value="ABC_transporter-like_ATP-bd"/>
</dbReference>
<dbReference type="GO" id="GO:0015808">
    <property type="term" value="P:L-alanine transport"/>
    <property type="evidence" value="ECO:0007669"/>
    <property type="project" value="TreeGrafter"/>
</dbReference>
<evidence type="ECO:0000256" key="4">
    <source>
        <dbReference type="ARBA" id="ARBA00024722"/>
    </source>
</evidence>
<dbReference type="GO" id="GO:1903806">
    <property type="term" value="P:L-isoleucine import across plasma membrane"/>
    <property type="evidence" value="ECO:0007669"/>
    <property type="project" value="TreeGrafter"/>
</dbReference>
<dbReference type="InterPro" id="IPR027417">
    <property type="entry name" value="P-loop_NTPase"/>
</dbReference>
<dbReference type="SMART" id="SM00382">
    <property type="entry name" value="AAA"/>
    <property type="match status" value="1"/>
</dbReference>
<keyword evidence="3 6" id="KW-0067">ATP-binding</keyword>
<gene>
    <name evidence="6" type="ORF">FDV58_16435</name>
</gene>
<feature type="domain" description="ABC transporter" evidence="5">
    <location>
        <begin position="4"/>
        <end position="244"/>
    </location>
</feature>
<dbReference type="GO" id="GO:0015192">
    <property type="term" value="F:L-phenylalanine transmembrane transporter activity"/>
    <property type="evidence" value="ECO:0007669"/>
    <property type="project" value="TreeGrafter"/>
</dbReference>
<dbReference type="RefSeq" id="WP_137479145.1">
    <property type="nucleotide sequence ID" value="NZ_SZZP01000009.1"/>
</dbReference>
<dbReference type="CDD" id="cd03219">
    <property type="entry name" value="ABC_Mj1267_LivG_branched"/>
    <property type="match status" value="1"/>
</dbReference>
<dbReference type="PROSITE" id="PS50893">
    <property type="entry name" value="ABC_TRANSPORTER_2"/>
    <property type="match status" value="1"/>
</dbReference>
<dbReference type="GO" id="GO:0016887">
    <property type="term" value="F:ATP hydrolysis activity"/>
    <property type="evidence" value="ECO:0007669"/>
    <property type="project" value="InterPro"/>
</dbReference>
<dbReference type="Gene3D" id="3.40.50.300">
    <property type="entry name" value="P-loop containing nucleotide triphosphate hydrolases"/>
    <property type="match status" value="1"/>
</dbReference>
<dbReference type="InterPro" id="IPR003593">
    <property type="entry name" value="AAA+_ATPase"/>
</dbReference>
<comment type="function">
    <text evidence="4">Involved in beta-(1--&gt;2)glucan export. Transmembrane domains (TMD) form a pore in the inner membrane and the ATP-binding domain (NBD) is responsible for energy generation.</text>
</comment>
<evidence type="ECO:0000256" key="2">
    <source>
        <dbReference type="ARBA" id="ARBA00022741"/>
    </source>
</evidence>
<dbReference type="PANTHER" id="PTHR45772:SF7">
    <property type="entry name" value="AMINO ACID ABC TRANSPORTER ATP-BINDING PROTEIN"/>
    <property type="match status" value="1"/>
</dbReference>
<evidence type="ECO:0000256" key="1">
    <source>
        <dbReference type="ARBA" id="ARBA00022448"/>
    </source>
</evidence>
<dbReference type="GO" id="GO:0005886">
    <property type="term" value="C:plasma membrane"/>
    <property type="evidence" value="ECO:0007669"/>
    <property type="project" value="TreeGrafter"/>
</dbReference>
<dbReference type="PANTHER" id="PTHR45772">
    <property type="entry name" value="CONSERVED COMPONENT OF ABC TRANSPORTER FOR NATURAL AMINO ACIDS-RELATED"/>
    <property type="match status" value="1"/>
</dbReference>
<name>A0A4U6RYP7_BRAEL</name>
<reference evidence="6 7" key="1">
    <citation type="submission" date="2019-05" db="EMBL/GenBank/DDBJ databases">
        <title>Draft Genome of Bradyrhizobium elkanii strain SEMIA 938, Used in Commercial Inoculants for Lupinus spp. in Brazil.</title>
        <authorList>
            <person name="Hungria M."/>
            <person name="Delamuta J.R.M."/>
            <person name="Ribeiro R.A."/>
            <person name="Nogueira M.A."/>
        </authorList>
    </citation>
    <scope>NUCLEOTIDE SEQUENCE [LARGE SCALE GENOMIC DNA]</scope>
    <source>
        <strain evidence="6 7">Semia 938</strain>
    </source>
</reference>
<dbReference type="EMBL" id="SZZP01000009">
    <property type="protein sequence ID" value="TKV80364.1"/>
    <property type="molecule type" value="Genomic_DNA"/>
</dbReference>
<dbReference type="GO" id="GO:1903805">
    <property type="term" value="P:L-valine import across plasma membrane"/>
    <property type="evidence" value="ECO:0007669"/>
    <property type="project" value="TreeGrafter"/>
</dbReference>
<evidence type="ECO:0000313" key="7">
    <source>
        <dbReference type="Proteomes" id="UP000305095"/>
    </source>
</evidence>
<sequence length="249" mass="27621">MSTLEVRNLHKAFGGLDVISNLNLAVPPGQRRAVIGPNGAGKTTFLNLITGWLTPTSGEVLVDAQVVATHPEKVTQAGIARSFQRNMLLENLTVMENLRVACQAFDPRRRVFWRSKREFGGLFEKARQAAERMHLADILEVPVTHLSYGQKRQLEVALALCANPKILLMDEPAAGTSPQERARLIDLINRLPKELTILLVEHDMDVVFATCDIITVLSYGKVLATGTRREIQENPAVIEAYLGRRHARG</sequence>
<dbReference type="Proteomes" id="UP000305095">
    <property type="component" value="Unassembled WGS sequence"/>
</dbReference>
<dbReference type="AlphaFoldDB" id="A0A4U6RYP7"/>
<dbReference type="GO" id="GO:0042941">
    <property type="term" value="P:D-alanine transmembrane transport"/>
    <property type="evidence" value="ECO:0007669"/>
    <property type="project" value="TreeGrafter"/>
</dbReference>
<dbReference type="GO" id="GO:0005524">
    <property type="term" value="F:ATP binding"/>
    <property type="evidence" value="ECO:0007669"/>
    <property type="project" value="UniProtKB-KW"/>
</dbReference>
<keyword evidence="1" id="KW-0813">Transport</keyword>
<dbReference type="InterPro" id="IPR051120">
    <property type="entry name" value="ABC_AA/LPS_Transport"/>
</dbReference>
<evidence type="ECO:0000256" key="3">
    <source>
        <dbReference type="ARBA" id="ARBA00022840"/>
    </source>
</evidence>
<dbReference type="SUPFAM" id="SSF52540">
    <property type="entry name" value="P-loop containing nucleoside triphosphate hydrolases"/>
    <property type="match status" value="1"/>
</dbReference>
<evidence type="ECO:0000313" key="6">
    <source>
        <dbReference type="EMBL" id="TKV80364.1"/>
    </source>
</evidence>
<comment type="caution">
    <text evidence="6">The sequence shown here is derived from an EMBL/GenBank/DDBJ whole genome shotgun (WGS) entry which is preliminary data.</text>
</comment>